<evidence type="ECO:0000313" key="5">
    <source>
        <dbReference type="Proteomes" id="UP000251571"/>
    </source>
</evidence>
<accession>A0A2Y9C8M0</accession>
<protein>
    <submittedName>
        <fullName evidence="3">STAS domain-containing protein</fullName>
    </submittedName>
</protein>
<dbReference type="Pfam" id="PF13466">
    <property type="entry name" value="STAS_2"/>
    <property type="match status" value="1"/>
</dbReference>
<dbReference type="Proteomes" id="UP000245839">
    <property type="component" value="Unassembled WGS sequence"/>
</dbReference>
<dbReference type="EMBL" id="QGDJ01000010">
    <property type="protein sequence ID" value="PWJ15859.1"/>
    <property type="molecule type" value="Genomic_DNA"/>
</dbReference>
<dbReference type="Proteomes" id="UP000251571">
    <property type="component" value="Unassembled WGS sequence"/>
</dbReference>
<reference evidence="3 5" key="1">
    <citation type="submission" date="2016-10" db="EMBL/GenBank/DDBJ databases">
        <authorList>
            <person name="Cai Z."/>
        </authorList>
    </citation>
    <scope>NUCLEOTIDE SEQUENCE [LARGE SCALE GENOMIC DNA]</scope>
    <source>
        <strain evidence="3 5">DSM 25227</strain>
    </source>
</reference>
<evidence type="ECO:0000313" key="4">
    <source>
        <dbReference type="Proteomes" id="UP000245839"/>
    </source>
</evidence>
<keyword evidence="4" id="KW-1185">Reference proteome</keyword>
<dbReference type="AlphaFoldDB" id="A0A2Y9C8M0"/>
<proteinExistence type="predicted"/>
<reference evidence="2 4" key="2">
    <citation type="submission" date="2018-03" db="EMBL/GenBank/DDBJ databases">
        <title>Genomic Encyclopedia of Archaeal and Bacterial Type Strains, Phase II (KMG-II): from individual species to whole genera.</title>
        <authorList>
            <person name="Goeker M."/>
        </authorList>
    </citation>
    <scope>NUCLEOTIDE SEQUENCE [LARGE SCALE GENOMIC DNA]</scope>
    <source>
        <strain evidence="2 4">DSM 25227</strain>
    </source>
</reference>
<dbReference type="InterPro" id="IPR058548">
    <property type="entry name" value="MlaB-like_STAS"/>
</dbReference>
<dbReference type="OrthoDB" id="7280289at2"/>
<evidence type="ECO:0000313" key="3">
    <source>
        <dbReference type="EMBL" id="SSA49563.1"/>
    </source>
</evidence>
<dbReference type="SUPFAM" id="SSF52091">
    <property type="entry name" value="SpoIIaa-like"/>
    <property type="match status" value="1"/>
</dbReference>
<dbReference type="InterPro" id="IPR036513">
    <property type="entry name" value="STAS_dom_sf"/>
</dbReference>
<name>A0A2Y9C8M0_9RHOB</name>
<feature type="domain" description="MlaB-like STAS" evidence="1">
    <location>
        <begin position="20"/>
        <end position="89"/>
    </location>
</feature>
<evidence type="ECO:0000313" key="2">
    <source>
        <dbReference type="EMBL" id="PWJ15859.1"/>
    </source>
</evidence>
<sequence length="105" mass="10876">MSTSPAPPTAEDTALTLAPRQDLGSARRLRDWFLAQSGDVTVDATAVEIVTTPALQVLLAGTDHVRSQGGSVEIRCPSAAFTRCLADLGCTVDRLTKGAQPVGGV</sequence>
<dbReference type="EMBL" id="UETC01000010">
    <property type="protein sequence ID" value="SSA49563.1"/>
    <property type="molecule type" value="Genomic_DNA"/>
</dbReference>
<dbReference type="RefSeq" id="WP_109565548.1">
    <property type="nucleotide sequence ID" value="NZ_QGDJ01000010.1"/>
</dbReference>
<gene>
    <name evidence="2" type="ORF">BCF38_11079</name>
    <name evidence="3" type="ORF">SAMN05421539_11079</name>
</gene>
<organism evidence="3 5">
    <name type="scientific">Jannaschia seohaensis</name>
    <dbReference type="NCBI Taxonomy" id="475081"/>
    <lineage>
        <taxon>Bacteria</taxon>
        <taxon>Pseudomonadati</taxon>
        <taxon>Pseudomonadota</taxon>
        <taxon>Alphaproteobacteria</taxon>
        <taxon>Rhodobacterales</taxon>
        <taxon>Roseobacteraceae</taxon>
        <taxon>Jannaschia</taxon>
    </lineage>
</organism>
<dbReference type="Gene3D" id="3.30.750.24">
    <property type="entry name" value="STAS domain"/>
    <property type="match status" value="1"/>
</dbReference>
<evidence type="ECO:0000259" key="1">
    <source>
        <dbReference type="Pfam" id="PF13466"/>
    </source>
</evidence>